<dbReference type="EMBL" id="JANQDX010000013">
    <property type="protein sequence ID" value="KAL0914216.1"/>
    <property type="molecule type" value="Genomic_DNA"/>
</dbReference>
<gene>
    <name evidence="2" type="ORF">M5K25_017729</name>
</gene>
<feature type="region of interest" description="Disordered" evidence="1">
    <location>
        <begin position="432"/>
        <end position="455"/>
    </location>
</feature>
<organism evidence="2 3">
    <name type="scientific">Dendrobium thyrsiflorum</name>
    <name type="common">Pinecone-like raceme dendrobium</name>
    <name type="synonym">Orchid</name>
    <dbReference type="NCBI Taxonomy" id="117978"/>
    <lineage>
        <taxon>Eukaryota</taxon>
        <taxon>Viridiplantae</taxon>
        <taxon>Streptophyta</taxon>
        <taxon>Embryophyta</taxon>
        <taxon>Tracheophyta</taxon>
        <taxon>Spermatophyta</taxon>
        <taxon>Magnoliopsida</taxon>
        <taxon>Liliopsida</taxon>
        <taxon>Asparagales</taxon>
        <taxon>Orchidaceae</taxon>
        <taxon>Epidendroideae</taxon>
        <taxon>Malaxideae</taxon>
        <taxon>Dendrobiinae</taxon>
        <taxon>Dendrobium</taxon>
    </lineage>
</organism>
<evidence type="ECO:0000256" key="1">
    <source>
        <dbReference type="SAM" id="MobiDB-lite"/>
    </source>
</evidence>
<evidence type="ECO:0000313" key="2">
    <source>
        <dbReference type="EMBL" id="KAL0914216.1"/>
    </source>
</evidence>
<name>A0ABD0UVA4_DENTH</name>
<evidence type="ECO:0000313" key="3">
    <source>
        <dbReference type="Proteomes" id="UP001552299"/>
    </source>
</evidence>
<accession>A0ABD0UVA4</accession>
<comment type="caution">
    <text evidence="2">The sequence shown here is derived from an EMBL/GenBank/DDBJ whole genome shotgun (WGS) entry which is preliminary data.</text>
</comment>
<proteinExistence type="predicted"/>
<feature type="compositionally biased region" description="Polar residues" evidence="1">
    <location>
        <begin position="391"/>
        <end position="402"/>
    </location>
</feature>
<dbReference type="AlphaFoldDB" id="A0ABD0UVA4"/>
<sequence>MCILNAEWISDLALNLNRIACFFLCSSKTISAPPSSKPIKISRCSSSSFKLIDFLTIFLLWSRNRSIFSIESDALYHIPLHPFHNHLQLNIHIMKGRIKWLQTAFSKLIHKSLCNLKFIGLCHDLNDFMDHPPWNRAPSDGTRLLDASFNRCTEISNCEDMKCRFSGHPTLLDHGVKYLSTFCEFSVLAQIIRQFGCKSKIEMEPNFRQKCGRAADKNFILVAKTKKNWKGQIIKHLSGNLQGSKQPNKYTSRPNIKQGANSVSGFVLANTHAMDGDIGCIPLSDPLALRVENSDKGALLVSRGKIQEGSVLTQGKKLLLSLLPNEILDTAESRSRRKFSLIKVDISSKNYLDRARISKQKSSWKLQKLNRRPFEIRFQQTYSRTERLGKTNPTTPNSTQSEPKWVQIKDPKRCWKVQTTIWITKQFPNVTAPEARREEGNKRVRDSSSTTAGVRQATARCRNFARLPPGLQVTPEFPPASK</sequence>
<reference evidence="2 3" key="1">
    <citation type="journal article" date="2024" name="Plant Biotechnol. J.">
        <title>Dendrobium thyrsiflorum genome and its molecular insights into genes involved in important horticultural traits.</title>
        <authorList>
            <person name="Chen B."/>
            <person name="Wang J.Y."/>
            <person name="Zheng P.J."/>
            <person name="Li K.L."/>
            <person name="Liang Y.M."/>
            <person name="Chen X.F."/>
            <person name="Zhang C."/>
            <person name="Zhao X."/>
            <person name="He X."/>
            <person name="Zhang G.Q."/>
            <person name="Liu Z.J."/>
            <person name="Xu Q."/>
        </authorList>
    </citation>
    <scope>NUCLEOTIDE SEQUENCE [LARGE SCALE GENOMIC DNA]</scope>
    <source>
        <strain evidence="2">GZMU011</strain>
    </source>
</reference>
<keyword evidence="3" id="KW-1185">Reference proteome</keyword>
<feature type="compositionally biased region" description="Basic and acidic residues" evidence="1">
    <location>
        <begin position="434"/>
        <end position="446"/>
    </location>
</feature>
<feature type="region of interest" description="Disordered" evidence="1">
    <location>
        <begin position="386"/>
        <end position="405"/>
    </location>
</feature>
<protein>
    <submittedName>
        <fullName evidence="2">Uncharacterized protein</fullName>
    </submittedName>
</protein>
<dbReference type="Proteomes" id="UP001552299">
    <property type="component" value="Unassembled WGS sequence"/>
</dbReference>